<dbReference type="EMBL" id="VUOB01000064">
    <property type="protein sequence ID" value="KAA2253948.1"/>
    <property type="molecule type" value="Genomic_DNA"/>
</dbReference>
<dbReference type="Pfam" id="PF02627">
    <property type="entry name" value="CMD"/>
    <property type="match status" value="1"/>
</dbReference>
<dbReference type="GO" id="GO:0051920">
    <property type="term" value="F:peroxiredoxin activity"/>
    <property type="evidence" value="ECO:0007669"/>
    <property type="project" value="InterPro"/>
</dbReference>
<dbReference type="InterPro" id="IPR003779">
    <property type="entry name" value="CMD-like"/>
</dbReference>
<reference evidence="2 3" key="1">
    <citation type="submission" date="2019-09" db="EMBL/GenBank/DDBJ databases">
        <title>Goodfellowia gen. nov., a new genus of the Pseudonocardineae related to Actinoalloteichus, containing Goodfellowia coeruleoviolacea gen. nov., comb. nov. gen. nov., comb. nov.</title>
        <authorList>
            <person name="Labeda D."/>
        </authorList>
    </citation>
    <scope>NUCLEOTIDE SEQUENCE [LARGE SCALE GENOMIC DNA]</scope>
    <source>
        <strain evidence="2 3">AN110305</strain>
    </source>
</reference>
<sequence>MSRMPQLTAETANDEQRALLEDTNRQLGRVPNLYAAMANGPAALKGYLAMRDALVAGSFRARVREQLALLIAQENECGYCVAAHTMRGGKVGLSEEQLLATRRAESDDPHTTAVLQVAREAMRSGGRLTDDVVEQARAAGVTDAELAEIIGHIALNVFSNYFNHLAQPDLDFPAVDVAVTASH</sequence>
<dbReference type="RefSeq" id="WP_149853642.1">
    <property type="nucleotide sequence ID" value="NZ_VUOB01000064.1"/>
</dbReference>
<accession>A0A5B2WSL4</accession>
<dbReference type="SUPFAM" id="SSF69118">
    <property type="entry name" value="AhpD-like"/>
    <property type="match status" value="1"/>
</dbReference>
<dbReference type="InterPro" id="IPR004675">
    <property type="entry name" value="AhpD_core"/>
</dbReference>
<dbReference type="OrthoDB" id="122912at2"/>
<evidence type="ECO:0000313" key="3">
    <source>
        <dbReference type="Proteomes" id="UP000323454"/>
    </source>
</evidence>
<gene>
    <name evidence="2" type="ORF">F0L68_32325</name>
</gene>
<dbReference type="NCBIfam" id="TIGR00778">
    <property type="entry name" value="ahpD_dom"/>
    <property type="match status" value="1"/>
</dbReference>
<dbReference type="Proteomes" id="UP000323454">
    <property type="component" value="Unassembled WGS sequence"/>
</dbReference>
<dbReference type="PANTHER" id="PTHR35446">
    <property type="entry name" value="SI:CH211-175M2.5"/>
    <property type="match status" value="1"/>
</dbReference>
<keyword evidence="3" id="KW-1185">Reference proteome</keyword>
<feature type="domain" description="Carboxymuconolactone decarboxylase-like" evidence="1">
    <location>
        <begin position="41"/>
        <end position="118"/>
    </location>
</feature>
<reference evidence="2 3" key="2">
    <citation type="submission" date="2019-09" db="EMBL/GenBank/DDBJ databases">
        <authorList>
            <person name="Jin C."/>
        </authorList>
    </citation>
    <scope>NUCLEOTIDE SEQUENCE [LARGE SCALE GENOMIC DNA]</scope>
    <source>
        <strain evidence="2 3">AN110305</strain>
    </source>
</reference>
<dbReference type="PANTHER" id="PTHR35446:SF3">
    <property type="entry name" value="CMD DOMAIN-CONTAINING PROTEIN"/>
    <property type="match status" value="1"/>
</dbReference>
<dbReference type="Gene3D" id="1.20.1290.10">
    <property type="entry name" value="AhpD-like"/>
    <property type="match status" value="1"/>
</dbReference>
<dbReference type="InterPro" id="IPR029032">
    <property type="entry name" value="AhpD-like"/>
</dbReference>
<evidence type="ECO:0000313" key="2">
    <source>
        <dbReference type="EMBL" id="KAA2253948.1"/>
    </source>
</evidence>
<comment type="caution">
    <text evidence="2">The sequence shown here is derived from an EMBL/GenBank/DDBJ whole genome shotgun (WGS) entry which is preliminary data.</text>
</comment>
<proteinExistence type="predicted"/>
<dbReference type="AlphaFoldDB" id="A0A5B2WSL4"/>
<evidence type="ECO:0000259" key="1">
    <source>
        <dbReference type="Pfam" id="PF02627"/>
    </source>
</evidence>
<protein>
    <submittedName>
        <fullName evidence="2">Carboxymuconolactone decarboxylase family protein</fullName>
    </submittedName>
</protein>
<organism evidence="2 3">
    <name type="scientific">Solihabitans fulvus</name>
    <dbReference type="NCBI Taxonomy" id="1892852"/>
    <lineage>
        <taxon>Bacteria</taxon>
        <taxon>Bacillati</taxon>
        <taxon>Actinomycetota</taxon>
        <taxon>Actinomycetes</taxon>
        <taxon>Pseudonocardiales</taxon>
        <taxon>Pseudonocardiaceae</taxon>
        <taxon>Solihabitans</taxon>
    </lineage>
</organism>
<name>A0A5B2WSL4_9PSEU</name>